<name>A0AAU9LE78_9STRA</name>
<sequence length="374" mass="40788">MLSLGIYLHQVRAVSAIRSSFILSRQRHTSYAIPPILAGQDVVVAAETGGGKTLAFLLPVVEQLSRNSLPLSEMRLPIALVLTTSQELVRQLMTVLTQVEPELAQLAVILSSSRQSIGHSDKRACPLVFATPGALLRATKPKDFAFTQMVVVDEADMLLSGGFEKDTKQILATIRNQPLLKSELNRCGDTDAKPREFRGEDVATKHTQTIFSAISSSPCTMVNALCATTSTINFRRLYSPLLRAFTGRCQSDMGKLKKSGGEKTLVFTNSIASADALFDFLQNDKGMVNCALFHKEGPRRCLHGYCSARPGYYQGRAGTAGTVTSIESSENSLVLAKIREAGSSRLQNAFSRKRSLRKKFRKSLRLSNMAAGSP</sequence>
<evidence type="ECO:0000256" key="3">
    <source>
        <dbReference type="ARBA" id="ARBA00022840"/>
    </source>
</evidence>
<comment type="domain">
    <text evidence="4">The Q motif is unique to and characteristic of the DEAD box family of RNA helicases and controls ATP binding and hydrolysis.</text>
</comment>
<dbReference type="PROSITE" id="PS51192">
    <property type="entry name" value="HELICASE_ATP_BIND_1"/>
    <property type="match status" value="1"/>
</dbReference>
<keyword evidence="1 4" id="KW-0547">Nucleotide-binding</keyword>
<dbReference type="EC" id="3.6.4.13" evidence="4"/>
<proteinExistence type="inferred from homology"/>
<evidence type="ECO:0000256" key="2">
    <source>
        <dbReference type="ARBA" id="ARBA00022801"/>
    </source>
</evidence>
<feature type="domain" description="Helicase ATP-binding" evidence="5">
    <location>
        <begin position="33"/>
        <end position="173"/>
    </location>
</feature>
<dbReference type="EMBL" id="CAKKTJ010000301">
    <property type="protein sequence ID" value="CAH0479398.1"/>
    <property type="molecule type" value="Genomic_DNA"/>
</dbReference>
<organism evidence="6 7">
    <name type="scientific">Peronospora belbahrii</name>
    <dbReference type="NCBI Taxonomy" id="622444"/>
    <lineage>
        <taxon>Eukaryota</taxon>
        <taxon>Sar</taxon>
        <taxon>Stramenopiles</taxon>
        <taxon>Oomycota</taxon>
        <taxon>Peronosporomycetes</taxon>
        <taxon>Peronosporales</taxon>
        <taxon>Peronosporaceae</taxon>
        <taxon>Peronospora</taxon>
    </lineage>
</organism>
<evidence type="ECO:0000256" key="1">
    <source>
        <dbReference type="ARBA" id="ARBA00022741"/>
    </source>
</evidence>
<dbReference type="InterPro" id="IPR014001">
    <property type="entry name" value="Helicase_ATP-bd"/>
</dbReference>
<dbReference type="SMART" id="SM00487">
    <property type="entry name" value="DEXDc"/>
    <property type="match status" value="1"/>
</dbReference>
<evidence type="ECO:0000313" key="6">
    <source>
        <dbReference type="EMBL" id="CAH0479398.1"/>
    </source>
</evidence>
<dbReference type="AlphaFoldDB" id="A0AAU9LE78"/>
<dbReference type="PANTHER" id="PTHR24031">
    <property type="entry name" value="RNA HELICASE"/>
    <property type="match status" value="1"/>
</dbReference>
<evidence type="ECO:0000259" key="5">
    <source>
        <dbReference type="PROSITE" id="PS51192"/>
    </source>
</evidence>
<comment type="function">
    <text evidence="4">RNA helicase.</text>
</comment>
<dbReference type="GO" id="GO:0003724">
    <property type="term" value="F:RNA helicase activity"/>
    <property type="evidence" value="ECO:0007669"/>
    <property type="project" value="UniProtKB-EC"/>
</dbReference>
<keyword evidence="3 4" id="KW-0067">ATP-binding</keyword>
<keyword evidence="4" id="KW-0694">RNA-binding</keyword>
<comment type="similarity">
    <text evidence="4">Belongs to the DEAD box helicase family.</text>
</comment>
<dbReference type="Gene3D" id="3.40.50.300">
    <property type="entry name" value="P-loop containing nucleotide triphosphate hydrolases"/>
    <property type="match status" value="1"/>
</dbReference>
<comment type="catalytic activity">
    <reaction evidence="4">
        <text>ATP + H2O = ADP + phosphate + H(+)</text>
        <dbReference type="Rhea" id="RHEA:13065"/>
        <dbReference type="ChEBI" id="CHEBI:15377"/>
        <dbReference type="ChEBI" id="CHEBI:15378"/>
        <dbReference type="ChEBI" id="CHEBI:30616"/>
        <dbReference type="ChEBI" id="CHEBI:43474"/>
        <dbReference type="ChEBI" id="CHEBI:456216"/>
        <dbReference type="EC" id="3.6.4.13"/>
    </reaction>
</comment>
<keyword evidence="2 4" id="KW-0378">Hydrolase</keyword>
<dbReference type="InterPro" id="IPR011545">
    <property type="entry name" value="DEAD/DEAH_box_helicase_dom"/>
</dbReference>
<keyword evidence="4" id="KW-0347">Helicase</keyword>
<evidence type="ECO:0000256" key="4">
    <source>
        <dbReference type="RuleBase" id="RU365068"/>
    </source>
</evidence>
<dbReference type="Proteomes" id="UP001160483">
    <property type="component" value="Unassembled WGS sequence"/>
</dbReference>
<comment type="caution">
    <text evidence="6">The sequence shown here is derived from an EMBL/GenBank/DDBJ whole genome shotgun (WGS) entry which is preliminary data.</text>
</comment>
<evidence type="ECO:0000313" key="7">
    <source>
        <dbReference type="Proteomes" id="UP001160483"/>
    </source>
</evidence>
<dbReference type="GO" id="GO:0005524">
    <property type="term" value="F:ATP binding"/>
    <property type="evidence" value="ECO:0007669"/>
    <property type="project" value="UniProtKB-UniRule"/>
</dbReference>
<dbReference type="InterPro" id="IPR027417">
    <property type="entry name" value="P-loop_NTPase"/>
</dbReference>
<dbReference type="SUPFAM" id="SSF52540">
    <property type="entry name" value="P-loop containing nucleoside triphosphate hydrolases"/>
    <property type="match status" value="2"/>
</dbReference>
<protein>
    <recommendedName>
        <fullName evidence="4">ATP-dependent RNA helicase</fullName>
        <ecNumber evidence="4">3.6.4.13</ecNumber>
    </recommendedName>
</protein>
<reference evidence="6" key="1">
    <citation type="submission" date="2021-11" db="EMBL/GenBank/DDBJ databases">
        <authorList>
            <person name="Islam A."/>
            <person name="Islam S."/>
            <person name="Flora M.S."/>
            <person name="Rahman M."/>
            <person name="Ziaur R.M."/>
            <person name="Epstein J.H."/>
            <person name="Hassan M."/>
            <person name="Klassen M."/>
            <person name="Woodard K."/>
            <person name="Webb A."/>
            <person name="Webby R.J."/>
            <person name="El Zowalaty M.E."/>
        </authorList>
    </citation>
    <scope>NUCLEOTIDE SEQUENCE</scope>
    <source>
        <strain evidence="6">Pbs3</strain>
    </source>
</reference>
<dbReference type="GO" id="GO:0016787">
    <property type="term" value="F:hydrolase activity"/>
    <property type="evidence" value="ECO:0007669"/>
    <property type="project" value="UniProtKB-KW"/>
</dbReference>
<gene>
    <name evidence="6" type="ORF">PBS003_LOCUS6039</name>
</gene>
<accession>A0AAU9LE78</accession>
<dbReference type="Pfam" id="PF00270">
    <property type="entry name" value="DEAD"/>
    <property type="match status" value="1"/>
</dbReference>
<dbReference type="GO" id="GO:0003723">
    <property type="term" value="F:RNA binding"/>
    <property type="evidence" value="ECO:0007669"/>
    <property type="project" value="UniProtKB-UniRule"/>
</dbReference>